<dbReference type="SMART" id="SM00881">
    <property type="entry name" value="CoA_binding"/>
    <property type="match status" value="1"/>
</dbReference>
<comment type="caution">
    <text evidence="2">The sequence shown here is derived from an EMBL/GenBank/DDBJ whole genome shotgun (WGS) entry which is preliminary data.</text>
</comment>
<dbReference type="PANTHER" id="PTHR33303:SF2">
    <property type="entry name" value="COA-BINDING DOMAIN-CONTAINING PROTEIN"/>
    <property type="match status" value="1"/>
</dbReference>
<proteinExistence type="predicted"/>
<accession>A0A9P6Q2X5</accession>
<sequence>MTAPAIALLIREFFSSAEQKFAVVGASTNTSKFGNKVLRWYINNGYTVVPVNPREETIESLSCVPNLSSLPGNPAEYHVSIITPPTVTESVLEEAHKNGIKYVWLQPGVDSAEALTYAQDVGLKVLAGGPCVIEDGIPKSDIKP</sequence>
<gene>
    <name evidence="2" type="ORF">BG011_004074</name>
</gene>
<dbReference type="Proteomes" id="UP000726737">
    <property type="component" value="Unassembled WGS sequence"/>
</dbReference>
<dbReference type="EMBL" id="JAAAJA010000267">
    <property type="protein sequence ID" value="KAG0257221.1"/>
    <property type="molecule type" value="Genomic_DNA"/>
</dbReference>
<dbReference type="InterPro" id="IPR036291">
    <property type="entry name" value="NAD(P)-bd_dom_sf"/>
</dbReference>
<organism evidence="2 3">
    <name type="scientific">Mortierella polycephala</name>
    <dbReference type="NCBI Taxonomy" id="41804"/>
    <lineage>
        <taxon>Eukaryota</taxon>
        <taxon>Fungi</taxon>
        <taxon>Fungi incertae sedis</taxon>
        <taxon>Mucoromycota</taxon>
        <taxon>Mortierellomycotina</taxon>
        <taxon>Mortierellomycetes</taxon>
        <taxon>Mortierellales</taxon>
        <taxon>Mortierellaceae</taxon>
        <taxon>Mortierella</taxon>
    </lineage>
</organism>
<dbReference type="SUPFAM" id="SSF51735">
    <property type="entry name" value="NAD(P)-binding Rossmann-fold domains"/>
    <property type="match status" value="1"/>
</dbReference>
<dbReference type="Pfam" id="PF13380">
    <property type="entry name" value="CoA_binding_2"/>
    <property type="match status" value="1"/>
</dbReference>
<evidence type="ECO:0000259" key="1">
    <source>
        <dbReference type="SMART" id="SM00881"/>
    </source>
</evidence>
<dbReference type="PANTHER" id="PTHR33303">
    <property type="entry name" value="CYTOPLASMIC PROTEIN-RELATED"/>
    <property type="match status" value="1"/>
</dbReference>
<dbReference type="AlphaFoldDB" id="A0A9P6Q2X5"/>
<reference evidence="2" key="1">
    <citation type="journal article" date="2020" name="Fungal Divers.">
        <title>Resolving the Mortierellaceae phylogeny through synthesis of multi-gene phylogenetics and phylogenomics.</title>
        <authorList>
            <person name="Vandepol N."/>
            <person name="Liber J."/>
            <person name="Desiro A."/>
            <person name="Na H."/>
            <person name="Kennedy M."/>
            <person name="Barry K."/>
            <person name="Grigoriev I.V."/>
            <person name="Miller A.N."/>
            <person name="O'Donnell K."/>
            <person name="Stajich J.E."/>
            <person name="Bonito G."/>
        </authorList>
    </citation>
    <scope>NUCLEOTIDE SEQUENCE</scope>
    <source>
        <strain evidence="2">KOD948</strain>
    </source>
</reference>
<keyword evidence="3" id="KW-1185">Reference proteome</keyword>
<dbReference type="InterPro" id="IPR003781">
    <property type="entry name" value="CoA-bd"/>
</dbReference>
<name>A0A9P6Q2X5_9FUNG</name>
<dbReference type="Gene3D" id="3.40.50.720">
    <property type="entry name" value="NAD(P)-binding Rossmann-like Domain"/>
    <property type="match status" value="1"/>
</dbReference>
<evidence type="ECO:0000313" key="2">
    <source>
        <dbReference type="EMBL" id="KAG0257221.1"/>
    </source>
</evidence>
<protein>
    <recommendedName>
        <fullName evidence="1">CoA-binding domain-containing protein</fullName>
    </recommendedName>
</protein>
<evidence type="ECO:0000313" key="3">
    <source>
        <dbReference type="Proteomes" id="UP000726737"/>
    </source>
</evidence>
<feature type="domain" description="CoA-binding" evidence="1">
    <location>
        <begin position="14"/>
        <end position="109"/>
    </location>
</feature>
<dbReference type="OrthoDB" id="5138418at2759"/>